<gene>
    <name evidence="7" type="ORF">SAMN05443667_104155</name>
</gene>
<reference evidence="8" key="1">
    <citation type="submission" date="2016-10" db="EMBL/GenBank/DDBJ databases">
        <authorList>
            <person name="Varghese N."/>
            <person name="Submissions S."/>
        </authorList>
    </citation>
    <scope>NUCLEOTIDE SEQUENCE [LARGE SCALE GENOMIC DNA]</scope>
    <source>
        <strain evidence="8">DSM 22376</strain>
    </source>
</reference>
<dbReference type="AlphaFoldDB" id="A0A1H4B277"/>
<name>A0A1H4B277_9FLAO</name>
<evidence type="ECO:0000259" key="6">
    <source>
        <dbReference type="Pfam" id="PF25967"/>
    </source>
</evidence>
<dbReference type="PANTHER" id="PTHR30469">
    <property type="entry name" value="MULTIDRUG RESISTANCE PROTEIN MDTA"/>
    <property type="match status" value="1"/>
</dbReference>
<dbReference type="Pfam" id="PF25954">
    <property type="entry name" value="Beta-barrel_RND_2"/>
    <property type="match status" value="1"/>
</dbReference>
<dbReference type="Gene3D" id="2.40.420.20">
    <property type="match status" value="1"/>
</dbReference>
<dbReference type="EMBL" id="FNRD01000004">
    <property type="protein sequence ID" value="SEA42243.1"/>
    <property type="molecule type" value="Genomic_DNA"/>
</dbReference>
<feature type="domain" description="Multidrug resistance protein MdtA-like C-terminal permuted SH3" evidence="6">
    <location>
        <begin position="307"/>
        <end position="362"/>
    </location>
</feature>
<dbReference type="Pfam" id="PF25967">
    <property type="entry name" value="RND-MFP_C"/>
    <property type="match status" value="1"/>
</dbReference>
<dbReference type="PROSITE" id="PS51257">
    <property type="entry name" value="PROKAR_LIPOPROTEIN"/>
    <property type="match status" value="1"/>
</dbReference>
<evidence type="ECO:0000313" key="8">
    <source>
        <dbReference type="Proteomes" id="UP000198951"/>
    </source>
</evidence>
<evidence type="ECO:0000256" key="2">
    <source>
        <dbReference type="ARBA" id="ARBA00009477"/>
    </source>
</evidence>
<evidence type="ECO:0000256" key="1">
    <source>
        <dbReference type="ARBA" id="ARBA00004196"/>
    </source>
</evidence>
<comment type="subcellular location">
    <subcellularLocation>
        <location evidence="1">Cell envelope</location>
    </subcellularLocation>
</comment>
<evidence type="ECO:0000313" key="7">
    <source>
        <dbReference type="EMBL" id="SEA42243.1"/>
    </source>
</evidence>
<keyword evidence="3" id="KW-0813">Transport</keyword>
<dbReference type="SUPFAM" id="SSF111369">
    <property type="entry name" value="HlyD-like secretion proteins"/>
    <property type="match status" value="1"/>
</dbReference>
<keyword evidence="8" id="KW-1185">Reference proteome</keyword>
<dbReference type="Gene3D" id="1.10.287.470">
    <property type="entry name" value="Helix hairpin bin"/>
    <property type="match status" value="1"/>
</dbReference>
<dbReference type="STRING" id="150146.SAMN05443667_104155"/>
<sequence length="376" mass="40389">MTISKINFNFKSNIMKNFLFKTTIIASLFVLLISCNGEKKEAVAESPAIAVKVSGVSENSNSDFVSASGKIEAENSADLSTRMMGYVTKVYVQIGQQVKAGQLLVSINNSDLLAKKAQVDASILQATAGYNNAKKDYDRFVALFKQQSASQKELDDMTARYEMAKAGLEGAKQMRNEVMAQFNYSNITAPFSGVVTNTFVKEGDMANPGMPLVSVEGASKLQVTAMVSEGDITSIKKGMPVTVLVKSSNEKLTGKVSEVSVSAKNTGGQYLVKINLDKTDSAVLSGMFVNVQFPVENKSAATLNTMVLVPESALVRQGQLTGIYTVGNENVALLRWLRTGKTFGDKVEVLSGLSADENYIISAEGKLFNGAKVSIQ</sequence>
<dbReference type="PANTHER" id="PTHR30469:SF15">
    <property type="entry name" value="HLYD FAMILY OF SECRETION PROTEINS"/>
    <property type="match status" value="1"/>
</dbReference>
<dbReference type="Gene3D" id="2.40.50.100">
    <property type="match status" value="1"/>
</dbReference>
<evidence type="ECO:0000259" key="5">
    <source>
        <dbReference type="Pfam" id="PF25954"/>
    </source>
</evidence>
<organism evidence="7 8">
    <name type="scientific">Flavobacterium gillisiae</name>
    <dbReference type="NCBI Taxonomy" id="150146"/>
    <lineage>
        <taxon>Bacteria</taxon>
        <taxon>Pseudomonadati</taxon>
        <taxon>Bacteroidota</taxon>
        <taxon>Flavobacteriia</taxon>
        <taxon>Flavobacteriales</taxon>
        <taxon>Flavobacteriaceae</taxon>
        <taxon>Flavobacterium</taxon>
    </lineage>
</organism>
<dbReference type="GO" id="GO:1990281">
    <property type="term" value="C:efflux pump complex"/>
    <property type="evidence" value="ECO:0007669"/>
    <property type="project" value="TreeGrafter"/>
</dbReference>
<accession>A0A1H4B277</accession>
<protein>
    <submittedName>
        <fullName evidence="7">RND family efflux transporter, MFP subunit</fullName>
    </submittedName>
</protein>
<dbReference type="Proteomes" id="UP000198951">
    <property type="component" value="Unassembled WGS sequence"/>
</dbReference>
<dbReference type="Pfam" id="PF25917">
    <property type="entry name" value="BSH_RND"/>
    <property type="match status" value="1"/>
</dbReference>
<comment type="similarity">
    <text evidence="2">Belongs to the membrane fusion protein (MFP) (TC 8.A.1) family.</text>
</comment>
<dbReference type="InterPro" id="IPR058625">
    <property type="entry name" value="MdtA-like_BSH"/>
</dbReference>
<proteinExistence type="inferred from homology"/>
<dbReference type="InterPro" id="IPR058792">
    <property type="entry name" value="Beta-barrel_RND_2"/>
</dbReference>
<dbReference type="Gene3D" id="2.40.30.170">
    <property type="match status" value="1"/>
</dbReference>
<evidence type="ECO:0000256" key="3">
    <source>
        <dbReference type="ARBA" id="ARBA00022448"/>
    </source>
</evidence>
<dbReference type="NCBIfam" id="TIGR01730">
    <property type="entry name" value="RND_mfp"/>
    <property type="match status" value="1"/>
</dbReference>
<feature type="domain" description="Multidrug resistance protein MdtA-like barrel-sandwich hybrid" evidence="4">
    <location>
        <begin position="76"/>
        <end position="210"/>
    </location>
</feature>
<evidence type="ECO:0000259" key="4">
    <source>
        <dbReference type="Pfam" id="PF25917"/>
    </source>
</evidence>
<dbReference type="InterPro" id="IPR058627">
    <property type="entry name" value="MdtA-like_C"/>
</dbReference>
<dbReference type="GO" id="GO:0015562">
    <property type="term" value="F:efflux transmembrane transporter activity"/>
    <property type="evidence" value="ECO:0007669"/>
    <property type="project" value="TreeGrafter"/>
</dbReference>
<dbReference type="InterPro" id="IPR006143">
    <property type="entry name" value="RND_pump_MFP"/>
</dbReference>
<feature type="domain" description="CusB-like beta-barrel" evidence="5">
    <location>
        <begin position="223"/>
        <end position="293"/>
    </location>
</feature>